<dbReference type="EMBL" id="GAPW01006008">
    <property type="protein sequence ID" value="JAC07590.1"/>
    <property type="molecule type" value="mRNA"/>
</dbReference>
<evidence type="ECO:0000259" key="3">
    <source>
        <dbReference type="Pfam" id="PF01826"/>
    </source>
</evidence>
<evidence type="ECO:0000256" key="1">
    <source>
        <dbReference type="ARBA" id="ARBA00022690"/>
    </source>
</evidence>
<dbReference type="Pfam" id="PF01826">
    <property type="entry name" value="TIL"/>
    <property type="match status" value="1"/>
</dbReference>
<dbReference type="CDD" id="cd19941">
    <property type="entry name" value="TIL"/>
    <property type="match status" value="1"/>
</dbReference>
<protein>
    <submittedName>
        <fullName evidence="4">Putative trypsin inhibitor like cysteine rich domain protein</fullName>
    </submittedName>
</protein>
<dbReference type="PANTHER" id="PTHR23259">
    <property type="entry name" value="RIDDLE"/>
    <property type="match status" value="1"/>
</dbReference>
<dbReference type="AlphaFoldDB" id="A0A023EFK9"/>
<evidence type="ECO:0000256" key="2">
    <source>
        <dbReference type="ARBA" id="ARBA00023157"/>
    </source>
</evidence>
<dbReference type="Gene3D" id="2.10.25.10">
    <property type="entry name" value="Laminin"/>
    <property type="match status" value="1"/>
</dbReference>
<organism evidence="4">
    <name type="scientific">Aedes albopictus</name>
    <name type="common">Asian tiger mosquito</name>
    <name type="synonym">Stegomyia albopicta</name>
    <dbReference type="NCBI Taxonomy" id="7160"/>
    <lineage>
        <taxon>Eukaryota</taxon>
        <taxon>Metazoa</taxon>
        <taxon>Ecdysozoa</taxon>
        <taxon>Arthropoda</taxon>
        <taxon>Hexapoda</taxon>
        <taxon>Insecta</taxon>
        <taxon>Pterygota</taxon>
        <taxon>Neoptera</taxon>
        <taxon>Endopterygota</taxon>
        <taxon>Diptera</taxon>
        <taxon>Nematocera</taxon>
        <taxon>Culicoidea</taxon>
        <taxon>Culicidae</taxon>
        <taxon>Culicinae</taxon>
        <taxon>Aedini</taxon>
        <taxon>Aedes</taxon>
        <taxon>Stegomyia</taxon>
    </lineage>
</organism>
<accession>A0A023EFK9</accession>
<dbReference type="GO" id="GO:0030414">
    <property type="term" value="F:peptidase inhibitor activity"/>
    <property type="evidence" value="ECO:0007669"/>
    <property type="project" value="UniProtKB-KW"/>
</dbReference>
<dbReference type="InterPro" id="IPR036084">
    <property type="entry name" value="Ser_inhib-like_sf"/>
</dbReference>
<keyword evidence="1" id="KW-0646">Protease inhibitor</keyword>
<name>A0A023EFK9_AEDAL</name>
<proteinExistence type="evidence at transcript level"/>
<sequence length="127" mass="14027">SSKRTTSNRTENTNFSFHLFDPLVTHEDQMMKRKVVFSVLLLVVLFHVDEAKSAKACCRGRNEQFTLCSSRCEPQCSNPLKESSHCPSGCHVGCTCKRGFVRHPNGSCVKPAQCPSTSTTTESTDGI</sequence>
<dbReference type="SUPFAM" id="SSF57567">
    <property type="entry name" value="Serine protease inhibitors"/>
    <property type="match status" value="1"/>
</dbReference>
<reference evidence="4" key="1">
    <citation type="journal article" date="2014" name="PLoS Negl. Trop. Dis.">
        <title>Identification and characterization of seminal fluid proteins in the Asian tiger mosquito, Aedes albopictus.</title>
        <authorList>
            <person name="Boes K.E."/>
            <person name="Ribeiro J.M."/>
            <person name="Wong A."/>
            <person name="Harrington L.C."/>
            <person name="Wolfner M.F."/>
            <person name="Sirot L.K."/>
        </authorList>
    </citation>
    <scope>NUCLEOTIDE SEQUENCE</scope>
    <source>
        <tissue evidence="4">Reproductive organs</tissue>
    </source>
</reference>
<dbReference type="PANTHER" id="PTHR23259:SF70">
    <property type="entry name" value="ACCESSORY GLAND PROTEIN ACP62F-RELATED"/>
    <property type="match status" value="1"/>
</dbReference>
<keyword evidence="2" id="KW-1015">Disulfide bond</keyword>
<evidence type="ECO:0000313" key="4">
    <source>
        <dbReference type="EMBL" id="JAC07590.1"/>
    </source>
</evidence>
<feature type="domain" description="TIL" evidence="3">
    <location>
        <begin position="60"/>
        <end position="114"/>
    </location>
</feature>
<feature type="non-terminal residue" evidence="4">
    <location>
        <position position="1"/>
    </location>
</feature>
<dbReference type="InterPro" id="IPR051368">
    <property type="entry name" value="SerProtInhib-TIL_Domain"/>
</dbReference>
<dbReference type="InterPro" id="IPR002919">
    <property type="entry name" value="TIL_dom"/>
</dbReference>